<comment type="caution">
    <text evidence="2">The sequence shown here is derived from an EMBL/GenBank/DDBJ whole genome shotgun (WGS) entry which is preliminary data.</text>
</comment>
<keyword evidence="1" id="KW-0732">Signal</keyword>
<dbReference type="PANTHER" id="PTHR43037">
    <property type="entry name" value="UNNAMED PRODUCT-RELATED"/>
    <property type="match status" value="1"/>
</dbReference>
<sequence>MSAGFPRQHVPARSVAWCLWGLLIAGGFPQSSVWMTVAHSQEPDTVQPRPSPADVQRLFGKQVFQGESGATLPYRLLAPPPTSDSDVDRRYPLVLFLHGAGERGQDNERQLVHAAAEFARPERRQAYPAYVVFPQCPKETKWVLSPWEKQDGTGTFPEQPSEPLALALELVTSLQRTLPIDDDRVYVTGLSMGGYGSWYAAGHSPDRFAAMLAVCGGGDPEWAGRYQGVSVWAFHGDADPTVPVQRSRQMISALALAGHQPELRYVEYPGVGHDSWTRTYARQDVFAWLFSKRRSQ</sequence>
<gene>
    <name evidence="2" type="ORF">FYK55_19440</name>
</gene>
<reference evidence="2 3" key="1">
    <citation type="submission" date="2019-08" db="EMBL/GenBank/DDBJ databases">
        <authorList>
            <person name="Dhanesh K."/>
            <person name="Kumar G."/>
            <person name="Sasikala C."/>
            <person name="Venkata Ramana C."/>
        </authorList>
    </citation>
    <scope>NUCLEOTIDE SEQUENCE [LARGE SCALE GENOMIC DNA]</scope>
    <source>
        <strain evidence="2 3">JC645</strain>
    </source>
</reference>
<dbReference type="AlphaFoldDB" id="A0A5M6D392"/>
<dbReference type="Gene3D" id="3.40.50.1820">
    <property type="entry name" value="alpha/beta hydrolase"/>
    <property type="match status" value="1"/>
</dbReference>
<accession>A0A5M6D392</accession>
<dbReference type="Proteomes" id="UP000324479">
    <property type="component" value="Unassembled WGS sequence"/>
</dbReference>
<dbReference type="InterPro" id="IPR000801">
    <property type="entry name" value="Esterase-like"/>
</dbReference>
<dbReference type="EMBL" id="VWOX01000011">
    <property type="protein sequence ID" value="KAA5541070.1"/>
    <property type="molecule type" value="Genomic_DNA"/>
</dbReference>
<evidence type="ECO:0000256" key="1">
    <source>
        <dbReference type="ARBA" id="ARBA00022729"/>
    </source>
</evidence>
<keyword evidence="3" id="KW-1185">Reference proteome</keyword>
<dbReference type="Pfam" id="PF00756">
    <property type="entry name" value="Esterase"/>
    <property type="match status" value="1"/>
</dbReference>
<proteinExistence type="predicted"/>
<dbReference type="PANTHER" id="PTHR43037:SF1">
    <property type="entry name" value="BLL1128 PROTEIN"/>
    <property type="match status" value="1"/>
</dbReference>
<organism evidence="2 3">
    <name type="scientific">Roseiconus nitratireducens</name>
    <dbReference type="NCBI Taxonomy" id="2605748"/>
    <lineage>
        <taxon>Bacteria</taxon>
        <taxon>Pseudomonadati</taxon>
        <taxon>Planctomycetota</taxon>
        <taxon>Planctomycetia</taxon>
        <taxon>Pirellulales</taxon>
        <taxon>Pirellulaceae</taxon>
        <taxon>Roseiconus</taxon>
    </lineage>
</organism>
<protein>
    <submittedName>
        <fullName evidence="2">Prolyl oligopeptidase family serine peptidase</fullName>
    </submittedName>
</protein>
<dbReference type="SUPFAM" id="SSF53474">
    <property type="entry name" value="alpha/beta-Hydrolases"/>
    <property type="match status" value="1"/>
</dbReference>
<dbReference type="RefSeq" id="WP_150078114.1">
    <property type="nucleotide sequence ID" value="NZ_VWOX01000011.1"/>
</dbReference>
<dbReference type="InterPro" id="IPR029058">
    <property type="entry name" value="AB_hydrolase_fold"/>
</dbReference>
<dbReference type="InterPro" id="IPR050955">
    <property type="entry name" value="Plant_Biomass_Hydrol_Est"/>
</dbReference>
<name>A0A5M6D392_9BACT</name>
<evidence type="ECO:0000313" key="3">
    <source>
        <dbReference type="Proteomes" id="UP000324479"/>
    </source>
</evidence>
<evidence type="ECO:0000313" key="2">
    <source>
        <dbReference type="EMBL" id="KAA5541070.1"/>
    </source>
</evidence>